<proteinExistence type="predicted"/>
<evidence type="ECO:0000256" key="1">
    <source>
        <dbReference type="SAM" id="Coils"/>
    </source>
</evidence>
<reference evidence="2" key="1">
    <citation type="submission" date="2015-11" db="EMBL/GenBank/DDBJ databases">
        <title>De novo transcriptome assembly of four potential Pierce s Disease insect vectors from Arizona vineyards.</title>
        <authorList>
            <person name="Tassone E.E."/>
        </authorList>
    </citation>
    <scope>NUCLEOTIDE SEQUENCE</scope>
</reference>
<gene>
    <name evidence="2" type="ORF">g.583</name>
</gene>
<dbReference type="AlphaFoldDB" id="A0A1B6HZ14"/>
<evidence type="ECO:0000313" key="2">
    <source>
        <dbReference type="EMBL" id="JAS79941.1"/>
    </source>
</evidence>
<keyword evidence="1" id="KW-0175">Coiled coil</keyword>
<organism evidence="2">
    <name type="scientific">Homalodisca liturata</name>
    <dbReference type="NCBI Taxonomy" id="320908"/>
    <lineage>
        <taxon>Eukaryota</taxon>
        <taxon>Metazoa</taxon>
        <taxon>Ecdysozoa</taxon>
        <taxon>Arthropoda</taxon>
        <taxon>Hexapoda</taxon>
        <taxon>Insecta</taxon>
        <taxon>Pterygota</taxon>
        <taxon>Neoptera</taxon>
        <taxon>Paraneoptera</taxon>
        <taxon>Hemiptera</taxon>
        <taxon>Auchenorrhyncha</taxon>
        <taxon>Membracoidea</taxon>
        <taxon>Cicadellidae</taxon>
        <taxon>Cicadellinae</taxon>
        <taxon>Proconiini</taxon>
        <taxon>Homalodisca</taxon>
    </lineage>
</organism>
<dbReference type="EMBL" id="GECU01027765">
    <property type="protein sequence ID" value="JAS79941.1"/>
    <property type="molecule type" value="Transcribed_RNA"/>
</dbReference>
<feature type="non-terminal residue" evidence="2">
    <location>
        <position position="1"/>
    </location>
</feature>
<protein>
    <submittedName>
        <fullName evidence="2">Uncharacterized protein</fullName>
    </submittedName>
</protein>
<feature type="coiled-coil region" evidence="1">
    <location>
        <begin position="124"/>
        <end position="158"/>
    </location>
</feature>
<sequence>VNSLNTGISDHKAQLCVATIALEKPKPTMVYKRLFTDRKLEDLKLLLKEQRWYEIYSASSINTSYNTFLNILTTNMNTACPVTKRKNNGMKKHKYKWDNEVNALKRSFIAEQENYLTSGQEMHKQRMVEKKRDYDLKIKQLRKEATAYRIENADNKSKELWRIVNSERCTGNHRT</sequence>
<accession>A0A1B6HZ14</accession>
<feature type="non-terminal residue" evidence="2">
    <location>
        <position position="175"/>
    </location>
</feature>
<name>A0A1B6HZ14_9HEMI</name>